<dbReference type="GO" id="GO:0016787">
    <property type="term" value="F:hydrolase activity"/>
    <property type="evidence" value="ECO:0007669"/>
    <property type="project" value="UniProtKB-KW"/>
</dbReference>
<dbReference type="EMBL" id="FNOB01000013">
    <property type="protein sequence ID" value="SDX28266.1"/>
    <property type="molecule type" value="Genomic_DNA"/>
</dbReference>
<dbReference type="SUPFAM" id="SSF53474">
    <property type="entry name" value="alpha/beta-Hydrolases"/>
    <property type="match status" value="1"/>
</dbReference>
<evidence type="ECO:0000313" key="4">
    <source>
        <dbReference type="Proteomes" id="UP000199541"/>
    </source>
</evidence>
<dbReference type="RefSeq" id="WP_035846835.1">
    <property type="nucleotide sequence ID" value="NZ_BNAB01000009.1"/>
</dbReference>
<keyword evidence="4" id="KW-1185">Reference proteome</keyword>
<dbReference type="Proteomes" id="UP000199541">
    <property type="component" value="Unassembled WGS sequence"/>
</dbReference>
<evidence type="ECO:0000313" key="3">
    <source>
        <dbReference type="EMBL" id="SDX28266.1"/>
    </source>
</evidence>
<proteinExistence type="predicted"/>
<gene>
    <name evidence="2" type="ORF">GCM10008024_22400</name>
    <name evidence="3" type="ORF">SAMN05444006_11318</name>
</gene>
<dbReference type="Proteomes" id="UP000634647">
    <property type="component" value="Unassembled WGS sequence"/>
</dbReference>
<dbReference type="PANTHER" id="PTHR46623:SF10">
    <property type="entry name" value="CARBOXYMETHYLENEBUTENOLIDASE HOMOLOG"/>
    <property type="match status" value="1"/>
</dbReference>
<reference evidence="2" key="3">
    <citation type="submission" date="2023-06" db="EMBL/GenBank/DDBJ databases">
        <authorList>
            <person name="Sun Q."/>
            <person name="Zhou Y."/>
        </authorList>
    </citation>
    <scope>NUCLEOTIDE SEQUENCE</scope>
    <source>
        <strain evidence="2">CGMCC 1.10859</strain>
    </source>
</reference>
<reference evidence="2" key="1">
    <citation type="journal article" date="2014" name="Int. J. Syst. Evol. Microbiol.">
        <title>Complete genome sequence of Corynebacterium casei LMG S-19264T (=DSM 44701T), isolated from a smear-ripened cheese.</title>
        <authorList>
            <consortium name="US DOE Joint Genome Institute (JGI-PGF)"/>
            <person name="Walter F."/>
            <person name="Albersmeier A."/>
            <person name="Kalinowski J."/>
            <person name="Ruckert C."/>
        </authorList>
    </citation>
    <scope>NUCLEOTIDE SEQUENCE</scope>
    <source>
        <strain evidence="2">CGMCC 1.10859</strain>
    </source>
</reference>
<feature type="domain" description="Dienelactone hydrolase" evidence="1">
    <location>
        <begin position="25"/>
        <end position="238"/>
    </location>
</feature>
<keyword evidence="2" id="KW-0378">Hydrolase</keyword>
<dbReference type="AlphaFoldDB" id="A0AAN4UST2"/>
<comment type="caution">
    <text evidence="2">The sequence shown here is derived from an EMBL/GenBank/DDBJ whole genome shotgun (WGS) entry which is preliminary data.</text>
</comment>
<dbReference type="PANTHER" id="PTHR46623">
    <property type="entry name" value="CARBOXYMETHYLENEBUTENOLIDASE-RELATED"/>
    <property type="match status" value="1"/>
</dbReference>
<name>A0AAN4UST2_9RHOB</name>
<dbReference type="InterPro" id="IPR002925">
    <property type="entry name" value="Dienelactn_hydro"/>
</dbReference>
<reference evidence="3 4" key="2">
    <citation type="submission" date="2016-10" db="EMBL/GenBank/DDBJ databases">
        <authorList>
            <person name="Varghese N."/>
            <person name="Submissions S."/>
        </authorList>
    </citation>
    <scope>NUCLEOTIDE SEQUENCE [LARGE SCALE GENOMIC DNA]</scope>
    <source>
        <strain evidence="3 4">DSM 24802</strain>
    </source>
</reference>
<dbReference type="Gene3D" id="3.40.50.1820">
    <property type="entry name" value="alpha/beta hydrolase"/>
    <property type="match status" value="1"/>
</dbReference>
<sequence length="244" mass="26239">MHAEDLTIVTEDGNAPARIFGEEGCPGVLFFMDIFGPRPALWDMAARIAGWGYRVLVPDLFYRSGSYGPFDAATAFGDDKTRDRLMRLRDATTQDMTARDTGAFIDALAAHGGIGPVGVVGYCMGGTRALTAARAAPVRVAVAASFHGGGLASDAPDSPHLGAAKMKAFIYVGGAGVDRSFPPEQSALLARTLREAGVEYMIENFAGMEHGWCVSDHGVYNREGAERHWRRLEQIFAERLQPTG</sequence>
<organism evidence="2 5">
    <name type="scientific">Allgaiera indica</name>
    <dbReference type="NCBI Taxonomy" id="765699"/>
    <lineage>
        <taxon>Bacteria</taxon>
        <taxon>Pseudomonadati</taxon>
        <taxon>Pseudomonadota</taxon>
        <taxon>Alphaproteobacteria</taxon>
        <taxon>Rhodobacterales</taxon>
        <taxon>Paracoccaceae</taxon>
        <taxon>Allgaiera</taxon>
    </lineage>
</organism>
<evidence type="ECO:0000313" key="2">
    <source>
        <dbReference type="EMBL" id="GHE02537.1"/>
    </source>
</evidence>
<dbReference type="Pfam" id="PF01738">
    <property type="entry name" value="DLH"/>
    <property type="match status" value="1"/>
</dbReference>
<accession>A0AAN4UST2</accession>
<protein>
    <submittedName>
        <fullName evidence="3">Carboxymethylenebutenolidase</fullName>
    </submittedName>
    <submittedName>
        <fullName evidence="2">Dienelactone hydrolase</fullName>
    </submittedName>
</protein>
<dbReference type="InterPro" id="IPR051049">
    <property type="entry name" value="Dienelactone_hydrolase-like"/>
</dbReference>
<dbReference type="InterPro" id="IPR029058">
    <property type="entry name" value="AB_hydrolase_fold"/>
</dbReference>
<evidence type="ECO:0000313" key="5">
    <source>
        <dbReference type="Proteomes" id="UP000634647"/>
    </source>
</evidence>
<dbReference type="EMBL" id="BNAB01000009">
    <property type="protein sequence ID" value="GHE02537.1"/>
    <property type="molecule type" value="Genomic_DNA"/>
</dbReference>
<evidence type="ECO:0000259" key="1">
    <source>
        <dbReference type="Pfam" id="PF01738"/>
    </source>
</evidence>